<evidence type="ECO:0000313" key="3">
    <source>
        <dbReference type="EMBL" id="MFD1788692.1"/>
    </source>
</evidence>
<dbReference type="SUPFAM" id="SSF52096">
    <property type="entry name" value="ClpP/crotonase"/>
    <property type="match status" value="1"/>
</dbReference>
<evidence type="ECO:0000256" key="1">
    <source>
        <dbReference type="ARBA" id="ARBA00005254"/>
    </source>
</evidence>
<dbReference type="Proteomes" id="UP001597283">
    <property type="component" value="Unassembled WGS sequence"/>
</dbReference>
<accession>A0ABW4NFA6</accession>
<sequence length="240" mass="24649">MIRSHRDGPVLRIAFDRPEARNAIDAAGWDALAEEIQRAAQSDADVVILASGVDGVFSAGADLTMLSALHDDPAQRPVFRKRMARAVEGLSSLPMPVVAAVDGGCHGAAVALVLAADIVIAGDRASFAVTPAKFGIGYPEADVARLVGRVGRGQASRMLFTAAPIATDEAVRIGLADMRAAAAGQVAIQIAGTIAGNAASAVRLLKRTIHGPADGDAGFDAAFGGTDFADRLAAFRARAR</sequence>
<dbReference type="PANTHER" id="PTHR11941:SF54">
    <property type="entry name" value="ENOYL-COA HYDRATASE, MITOCHONDRIAL"/>
    <property type="match status" value="1"/>
</dbReference>
<name>A0ABW4NFA6_9SPHN</name>
<evidence type="ECO:0000313" key="4">
    <source>
        <dbReference type="Proteomes" id="UP001597283"/>
    </source>
</evidence>
<proteinExistence type="inferred from homology"/>
<dbReference type="RefSeq" id="WP_380941078.1">
    <property type="nucleotide sequence ID" value="NZ_JBHUFC010000006.1"/>
</dbReference>
<dbReference type="InterPro" id="IPR001753">
    <property type="entry name" value="Enoyl-CoA_hydra/iso"/>
</dbReference>
<gene>
    <name evidence="3" type="ORF">ACFSC3_14075</name>
</gene>
<dbReference type="InterPro" id="IPR018376">
    <property type="entry name" value="Enoyl-CoA_hyd/isom_CS"/>
</dbReference>
<dbReference type="CDD" id="cd06558">
    <property type="entry name" value="crotonase-like"/>
    <property type="match status" value="1"/>
</dbReference>
<protein>
    <submittedName>
        <fullName evidence="3">Enoyl-CoA hydratase/isomerase family protein</fullName>
    </submittedName>
</protein>
<dbReference type="PROSITE" id="PS00166">
    <property type="entry name" value="ENOYL_COA_HYDRATASE"/>
    <property type="match status" value="1"/>
</dbReference>
<comment type="caution">
    <text evidence="3">The sequence shown here is derived from an EMBL/GenBank/DDBJ whole genome shotgun (WGS) entry which is preliminary data.</text>
</comment>
<dbReference type="Gene3D" id="3.90.226.10">
    <property type="entry name" value="2-enoyl-CoA Hydratase, Chain A, domain 1"/>
    <property type="match status" value="1"/>
</dbReference>
<comment type="similarity">
    <text evidence="1 2">Belongs to the enoyl-CoA hydratase/isomerase family.</text>
</comment>
<reference evidence="4" key="1">
    <citation type="journal article" date="2019" name="Int. J. Syst. Evol. Microbiol.">
        <title>The Global Catalogue of Microorganisms (GCM) 10K type strain sequencing project: providing services to taxonomists for standard genome sequencing and annotation.</title>
        <authorList>
            <consortium name="The Broad Institute Genomics Platform"/>
            <consortium name="The Broad Institute Genome Sequencing Center for Infectious Disease"/>
            <person name="Wu L."/>
            <person name="Ma J."/>
        </authorList>
    </citation>
    <scope>NUCLEOTIDE SEQUENCE [LARGE SCALE GENOMIC DNA]</scope>
    <source>
        <strain evidence="4">Q85</strain>
    </source>
</reference>
<dbReference type="Pfam" id="PF00378">
    <property type="entry name" value="ECH_1"/>
    <property type="match status" value="1"/>
</dbReference>
<organism evidence="3 4">
    <name type="scientific">Sphingomonas floccifaciens</name>
    <dbReference type="NCBI Taxonomy" id="1844115"/>
    <lineage>
        <taxon>Bacteria</taxon>
        <taxon>Pseudomonadati</taxon>
        <taxon>Pseudomonadota</taxon>
        <taxon>Alphaproteobacteria</taxon>
        <taxon>Sphingomonadales</taxon>
        <taxon>Sphingomonadaceae</taxon>
        <taxon>Sphingomonas</taxon>
    </lineage>
</organism>
<evidence type="ECO:0000256" key="2">
    <source>
        <dbReference type="RuleBase" id="RU003707"/>
    </source>
</evidence>
<keyword evidence="4" id="KW-1185">Reference proteome</keyword>
<dbReference type="InterPro" id="IPR029045">
    <property type="entry name" value="ClpP/crotonase-like_dom_sf"/>
</dbReference>
<dbReference type="PANTHER" id="PTHR11941">
    <property type="entry name" value="ENOYL-COA HYDRATASE-RELATED"/>
    <property type="match status" value="1"/>
</dbReference>
<dbReference type="EMBL" id="JBHUFC010000006">
    <property type="protein sequence ID" value="MFD1788692.1"/>
    <property type="molecule type" value="Genomic_DNA"/>
</dbReference>